<feature type="domain" description="RING-type" evidence="15">
    <location>
        <begin position="982"/>
        <end position="1029"/>
    </location>
</feature>
<evidence type="ECO:0000256" key="8">
    <source>
        <dbReference type="ARBA" id="ARBA00022723"/>
    </source>
</evidence>
<dbReference type="PROSITE" id="PS51873">
    <property type="entry name" value="TRIAD"/>
    <property type="match status" value="2"/>
</dbReference>
<dbReference type="Proteomes" id="UP000823674">
    <property type="component" value="Chromosome A10"/>
</dbReference>
<evidence type="ECO:0000256" key="2">
    <source>
        <dbReference type="ARBA" id="ARBA00001947"/>
    </source>
</evidence>
<evidence type="ECO:0000256" key="4">
    <source>
        <dbReference type="ARBA" id="ARBA00004906"/>
    </source>
</evidence>
<keyword evidence="10 13" id="KW-0863">Zinc-finger</keyword>
<comment type="caution">
    <text evidence="17">The sequence shown here is derived from an EMBL/GenBank/DDBJ whole genome shotgun (WGS) entry which is preliminary data.</text>
</comment>
<dbReference type="Gene3D" id="1.20.120.1750">
    <property type="match status" value="3"/>
</dbReference>
<evidence type="ECO:0000256" key="9">
    <source>
        <dbReference type="ARBA" id="ARBA00022737"/>
    </source>
</evidence>
<feature type="domain" description="RING-type" evidence="15">
    <location>
        <begin position="255"/>
        <end position="302"/>
    </location>
</feature>
<dbReference type="InterPro" id="IPR012337">
    <property type="entry name" value="RNaseH-like_sf"/>
</dbReference>
<feature type="region of interest" description="Disordered" evidence="14">
    <location>
        <begin position="1280"/>
        <end position="1347"/>
    </location>
</feature>
<gene>
    <name evidence="17" type="primary">A10p023690.1_BraROA</name>
    <name evidence="17" type="ORF">IGI04_040980</name>
</gene>
<dbReference type="Gene3D" id="3.30.420.10">
    <property type="entry name" value="Ribonuclease H-like superfamily/Ribonuclease H"/>
    <property type="match status" value="2"/>
</dbReference>
<evidence type="ECO:0000256" key="11">
    <source>
        <dbReference type="ARBA" id="ARBA00022786"/>
    </source>
</evidence>
<proteinExistence type="inferred from homology"/>
<keyword evidence="9" id="KW-0677">Repeat</keyword>
<evidence type="ECO:0000256" key="1">
    <source>
        <dbReference type="ARBA" id="ARBA00001798"/>
    </source>
</evidence>
<dbReference type="InterPro" id="IPR001841">
    <property type="entry name" value="Znf_RING"/>
</dbReference>
<feature type="compositionally biased region" description="Acidic residues" evidence="14">
    <location>
        <begin position="537"/>
        <end position="560"/>
    </location>
</feature>
<dbReference type="Pfam" id="PF01485">
    <property type="entry name" value="IBR"/>
    <property type="match status" value="4"/>
</dbReference>
<evidence type="ECO:0000313" key="18">
    <source>
        <dbReference type="Proteomes" id="UP000823674"/>
    </source>
</evidence>
<dbReference type="PANTHER" id="PTHR11685">
    <property type="entry name" value="RBR FAMILY RING FINGER AND IBR DOMAIN-CONTAINING"/>
    <property type="match status" value="1"/>
</dbReference>
<dbReference type="InterPro" id="IPR017907">
    <property type="entry name" value="Znf_RING_CS"/>
</dbReference>
<comment type="pathway">
    <text evidence="4">Protein modification; protein ubiquitination.</text>
</comment>
<dbReference type="EC" id="2.3.2.31" evidence="6"/>
<sequence length="1380" mass="155847">MYDTTGTHSVPIPTTLSDCRWRRRSQLLSLPDLVLHSAHRRLPSSLGVKVTRGEEGIPTRQSLAYGETIETLTVEPGSSKVSGVKGSFRGDLMYRLYFKGLVSEETGTGKGKGKVSDVAAGFGVAICDQRDALLFESKGQLVGRGANRQGAEIQALTIGLTEAWELGIKHVSIFCDSFPIFQFVRGSWTPKQKKIAMLMDDLQRIRQQFSFTQAVLVAGNEVKYAYKLARESIVSQATPHETPRQAKVAARKEECLICFNDIDPERMFSIGKCSHRFCFQCVKQHVEVKLLHGMIPNCPHDKCNSEMVIDACGKLLTPKLGEMWKQRIKENAIPVTERVYCPYLRCSALMSKTKISESAKSLQSAYPASGVRRCVECRGLFCVDCKVPWHGKLSCAEYKKLHPNPPADELKLKSPANNKMWRQCGKCQHMIELSQGNCRCGHEFCYNCGGGWNKKTGTCAKQCPTWDEAYIMRQDPAPARVYVLPNNYFDDYDEDEYDEDEYDDYEADEDFGYGYGDFPFNLEHHMNDVNPEAPFDLPDEEEEEEEEDDEEVEEEEEDEELLTPKLGEMWKQRIKENAILVTERVYCPYVRSSALMSKTKISESAKSLQSAYPASGVRRCVECRGLFCVDCKVPWHGKLSCTEYKKLHPNPPADDIDMTLKSLANNKKWRQCGKCQHMIELTQGCNHITCSTRHEEKTKKGVFFESLLLPMEFLGGRDTDSEYAFRLQMEEALAASLASRSRAPPSPPVVARSGFAVVVEDEEIARQRNTGGGEGNSRGKGKTHHETVSGIRRDDRNPNSNASAYVGDAVRRGSFRGDLMYRLYFKGLVSEETGTGKGKGKVSDVAAGFGVAICDQRDALLFESKGQLVGRGANRQGAEIQALTIGLTEAWELGIKHVSIFCDSFPIFQFVRGSWTPKQKKIAMLMDDLKRIRQQFSFTQAVLVAGNEVKYAYKLARESIVSQATPHENPRQAKVAARKEECLICFNDIDPERMFSIGKCSHRFCFQCVKQHVEVKLLHGMFPNCPHDKCKSEMVIDACGKLLTPKLGEMWKQRIKENAIPVTERVYCPYLKCSALMSKTKISESAKSLQSAYPASGVRRCVECRGLFCVDCKVPWHGKLSCAEYKKLHPNPPADDVKLKSLANNKMWRQCGKCQHMIELSQGCNHITCRCGHEFCYNCGGGWNKKTGTCVKQCPTWDEAYIMRQDQDPGRAYVAPNNYFDDHDEEDDDEDYEDFEYGYGDFPFNLGQHMNIVNPEEPFDPFFDLPDGVIFHPSMLSPRSRQQFYDSDDDSDEETLRPPHLRQSNAPSGNETARVNGHLRQSNAPSGNETTRVNAPPEEEEEEVNDCPYFGTYGKYAIVYDSDGYEIEDYTNPFHPDYYP</sequence>
<feature type="compositionally biased region" description="Basic and acidic residues" evidence="14">
    <location>
        <begin position="784"/>
        <end position="797"/>
    </location>
</feature>
<evidence type="ECO:0000256" key="3">
    <source>
        <dbReference type="ARBA" id="ARBA00003976"/>
    </source>
</evidence>
<keyword evidence="7" id="KW-0808">Transferase</keyword>
<evidence type="ECO:0000259" key="15">
    <source>
        <dbReference type="PROSITE" id="PS50089"/>
    </source>
</evidence>
<dbReference type="InterPro" id="IPR031127">
    <property type="entry name" value="E3_UB_ligase_RBR"/>
</dbReference>
<evidence type="ECO:0000256" key="10">
    <source>
        <dbReference type="ARBA" id="ARBA00022771"/>
    </source>
</evidence>
<evidence type="ECO:0000256" key="6">
    <source>
        <dbReference type="ARBA" id="ARBA00012251"/>
    </source>
</evidence>
<evidence type="ECO:0000256" key="5">
    <source>
        <dbReference type="ARBA" id="ARBA00005884"/>
    </source>
</evidence>
<keyword evidence="18" id="KW-1185">Reference proteome</keyword>
<feature type="region of interest" description="Disordered" evidence="14">
    <location>
        <begin position="763"/>
        <end position="804"/>
    </location>
</feature>
<feature type="non-terminal residue" evidence="17">
    <location>
        <position position="1380"/>
    </location>
</feature>
<dbReference type="InterPro" id="IPR044066">
    <property type="entry name" value="TRIAD_supradom"/>
</dbReference>
<keyword evidence="11" id="KW-0833">Ubl conjugation pathway</keyword>
<comment type="cofactor">
    <cofactor evidence="2">
        <name>Zn(2+)</name>
        <dbReference type="ChEBI" id="CHEBI:29105"/>
    </cofactor>
</comment>
<evidence type="ECO:0000256" key="13">
    <source>
        <dbReference type="PROSITE-ProRule" id="PRU00175"/>
    </source>
</evidence>
<dbReference type="SMART" id="SM00184">
    <property type="entry name" value="RING"/>
    <property type="match status" value="4"/>
</dbReference>
<evidence type="ECO:0000256" key="12">
    <source>
        <dbReference type="ARBA" id="ARBA00022833"/>
    </source>
</evidence>
<comment type="function">
    <text evidence="3">Might act as an E3 ubiquitin-protein ligase, or as part of E3 complex, which accepts ubiquitin from specific E2 ubiquitin-conjugating enzymes and then transfers it to substrates.</text>
</comment>
<evidence type="ECO:0000256" key="7">
    <source>
        <dbReference type="ARBA" id="ARBA00022679"/>
    </source>
</evidence>
<name>A0ABQ7KQ53_BRACM</name>
<dbReference type="Pfam" id="PF13456">
    <property type="entry name" value="RVT_3"/>
    <property type="match status" value="2"/>
</dbReference>
<dbReference type="SMART" id="SM00647">
    <property type="entry name" value="IBR"/>
    <property type="match status" value="5"/>
</dbReference>
<reference evidence="17 18" key="1">
    <citation type="submission" date="2021-03" db="EMBL/GenBank/DDBJ databases">
        <authorList>
            <person name="King G.J."/>
            <person name="Bancroft I."/>
            <person name="Baten A."/>
            <person name="Bloomfield J."/>
            <person name="Borpatragohain P."/>
            <person name="He Z."/>
            <person name="Irish N."/>
            <person name="Irwin J."/>
            <person name="Liu K."/>
            <person name="Mauleon R.P."/>
            <person name="Moore J."/>
            <person name="Morris R."/>
            <person name="Ostergaard L."/>
            <person name="Wang B."/>
            <person name="Wells R."/>
        </authorList>
    </citation>
    <scope>NUCLEOTIDE SEQUENCE [LARGE SCALE GENOMIC DNA]</scope>
    <source>
        <strain evidence="17">R-o-18</strain>
        <tissue evidence="17">Leaf</tissue>
    </source>
</reference>
<evidence type="ECO:0000313" key="17">
    <source>
        <dbReference type="EMBL" id="KAG5376384.1"/>
    </source>
</evidence>
<comment type="catalytic activity">
    <reaction evidence="1">
        <text>[E2 ubiquitin-conjugating enzyme]-S-ubiquitinyl-L-cysteine + [acceptor protein]-L-lysine = [E2 ubiquitin-conjugating enzyme]-L-cysteine + [acceptor protein]-N(6)-ubiquitinyl-L-lysine.</text>
        <dbReference type="EC" id="2.3.2.31"/>
    </reaction>
</comment>
<dbReference type="SUPFAM" id="SSF53098">
    <property type="entry name" value="Ribonuclease H-like"/>
    <property type="match status" value="2"/>
</dbReference>
<feature type="domain" description="RING-type" evidence="16">
    <location>
        <begin position="251"/>
        <end position="467"/>
    </location>
</feature>
<dbReference type="CDD" id="cd22582">
    <property type="entry name" value="BRcat_RBR_unk"/>
    <property type="match status" value="3"/>
</dbReference>
<dbReference type="InterPro" id="IPR013083">
    <property type="entry name" value="Znf_RING/FYVE/PHD"/>
</dbReference>
<comment type="similarity">
    <text evidence="5">Belongs to the RBR family. Ariadne subfamily.</text>
</comment>
<accession>A0ABQ7KQ53</accession>
<dbReference type="InterPro" id="IPR002867">
    <property type="entry name" value="IBR_dom"/>
</dbReference>
<feature type="domain" description="RING-type" evidence="16">
    <location>
        <begin position="978"/>
        <end position="1198"/>
    </location>
</feature>
<feature type="compositionally biased region" description="Polar residues" evidence="14">
    <location>
        <begin position="1302"/>
        <end position="1333"/>
    </location>
</feature>
<dbReference type="SUPFAM" id="SSF57850">
    <property type="entry name" value="RING/U-box"/>
    <property type="match status" value="5"/>
</dbReference>
<dbReference type="EMBL" id="JADBGQ010000010">
    <property type="protein sequence ID" value="KAG5376384.1"/>
    <property type="molecule type" value="Genomic_DNA"/>
</dbReference>
<dbReference type="Gene3D" id="3.30.40.10">
    <property type="entry name" value="Zinc/RING finger domain, C3HC4 (zinc finger)"/>
    <property type="match status" value="2"/>
</dbReference>
<keyword evidence="12" id="KW-0862">Zinc</keyword>
<dbReference type="PROSITE" id="PS00518">
    <property type="entry name" value="ZF_RING_1"/>
    <property type="match status" value="2"/>
</dbReference>
<dbReference type="PROSITE" id="PS50089">
    <property type="entry name" value="ZF_RING_2"/>
    <property type="match status" value="2"/>
</dbReference>
<dbReference type="InterPro" id="IPR002156">
    <property type="entry name" value="RNaseH_domain"/>
</dbReference>
<evidence type="ECO:0000256" key="14">
    <source>
        <dbReference type="SAM" id="MobiDB-lite"/>
    </source>
</evidence>
<keyword evidence="8" id="KW-0479">Metal-binding</keyword>
<dbReference type="InterPro" id="IPR036397">
    <property type="entry name" value="RNaseH_sf"/>
</dbReference>
<evidence type="ECO:0000259" key="16">
    <source>
        <dbReference type="PROSITE" id="PS51873"/>
    </source>
</evidence>
<organism evidence="17 18">
    <name type="scientific">Brassica rapa subsp. trilocularis</name>
    <dbReference type="NCBI Taxonomy" id="1813537"/>
    <lineage>
        <taxon>Eukaryota</taxon>
        <taxon>Viridiplantae</taxon>
        <taxon>Streptophyta</taxon>
        <taxon>Embryophyta</taxon>
        <taxon>Tracheophyta</taxon>
        <taxon>Spermatophyta</taxon>
        <taxon>Magnoliopsida</taxon>
        <taxon>eudicotyledons</taxon>
        <taxon>Gunneridae</taxon>
        <taxon>Pentapetalae</taxon>
        <taxon>rosids</taxon>
        <taxon>malvids</taxon>
        <taxon>Brassicales</taxon>
        <taxon>Brassicaceae</taxon>
        <taxon>Brassiceae</taxon>
        <taxon>Brassica</taxon>
    </lineage>
</organism>
<feature type="region of interest" description="Disordered" evidence="14">
    <location>
        <begin position="529"/>
        <end position="560"/>
    </location>
</feature>
<dbReference type="CDD" id="cd22584">
    <property type="entry name" value="Rcat_RBR_unk"/>
    <property type="match status" value="3"/>
</dbReference>
<protein>
    <recommendedName>
        <fullName evidence="6">RBR-type E3 ubiquitin transferase</fullName>
        <ecNumber evidence="6">2.3.2.31</ecNumber>
    </recommendedName>
</protein>